<feature type="transmembrane region" description="Helical" evidence="2">
    <location>
        <begin position="3246"/>
        <end position="3266"/>
    </location>
</feature>
<gene>
    <name evidence="3" type="ORF">SNAT2548_LOCUS3998</name>
</gene>
<evidence type="ECO:0000256" key="2">
    <source>
        <dbReference type="SAM" id="Phobius"/>
    </source>
</evidence>
<protein>
    <submittedName>
        <fullName evidence="3">Uncharacterized protein</fullName>
    </submittedName>
</protein>
<organism evidence="3 4">
    <name type="scientific">Symbiodinium natans</name>
    <dbReference type="NCBI Taxonomy" id="878477"/>
    <lineage>
        <taxon>Eukaryota</taxon>
        <taxon>Sar</taxon>
        <taxon>Alveolata</taxon>
        <taxon>Dinophyceae</taxon>
        <taxon>Suessiales</taxon>
        <taxon>Symbiodiniaceae</taxon>
        <taxon>Symbiodinium</taxon>
    </lineage>
</organism>
<keyword evidence="2" id="KW-1133">Transmembrane helix</keyword>
<dbReference type="PANTHER" id="PTHR45982">
    <property type="entry name" value="REGULATOR OF CHROMOSOME CONDENSATION"/>
    <property type="match status" value="1"/>
</dbReference>
<feature type="transmembrane region" description="Helical" evidence="2">
    <location>
        <begin position="3315"/>
        <end position="3338"/>
    </location>
</feature>
<comment type="caution">
    <text evidence="3">The sequence shown here is derived from an EMBL/GenBank/DDBJ whole genome shotgun (WGS) entry which is preliminary data.</text>
</comment>
<dbReference type="OrthoDB" id="5370059at2759"/>
<dbReference type="InterPro" id="IPR051553">
    <property type="entry name" value="Ran_GTPase-activating"/>
</dbReference>
<dbReference type="Proteomes" id="UP000604046">
    <property type="component" value="Unassembled WGS sequence"/>
</dbReference>
<dbReference type="EMBL" id="CAJNDS010000244">
    <property type="protein sequence ID" value="CAE7033372.1"/>
    <property type="molecule type" value="Genomic_DNA"/>
</dbReference>
<keyword evidence="4" id="KW-1185">Reference proteome</keyword>
<evidence type="ECO:0000256" key="1">
    <source>
        <dbReference type="SAM" id="MobiDB-lite"/>
    </source>
</evidence>
<sequence>MPSVLGATQEDVETIEIGPIRLVTGIMLFRDVSTVAENVKRWSLDNLDRSLFVLQHLLLMLQVNLLIDICSLLETGSEGAMRYLTELVWMPSNHMDALGASLRQATKAVSVKAQSALKWKVATPPGGGGVGAVGHRRRVREVRSELLACEFSARGDCNFRAGRESFNACEKMSCTTEGHVRCAAYDEECCSNNYMAAKDVTKPFPSGLGISGFCSPALMVSFVNQYVIPTLTETFVESAKVLWPIQGVAMGDAEEHDYAEEQPSYQEEPYQAPSDGHTRLLQKFVGMGPGRVSSFQGGQVGKASVPLERCKAMCMETGLCRSLVYCPGTSSCNLQDFFLSGKETTMASENQCESFYFLNHHDSLYEYEEEDLEVMAGCDGNACERGHWLLTPGWRPMYFLAESRGNRSTTRSNRPWNDPGERGFFAATLSLRQGKKAKSYHAMNQCKLLCRLQGVRYKGYRSPEVRVKVCAVNTKLFTTADLHNAAKQVKQDLLQQMAHMQTQAVSSTPPQNTEPPCTRACSVEVSHAGSLPALETDGSPTQGLTDRASLLAESEPKIAALDAFNIPQAIVRRFGVGAAALISVVVASLIFLGSKKRPSSSSQSVLVLLCGAVLFMAVPSEGTATAVYVTDGAGAAVLDDGRLVTWGDAGYGGDSSSVASQLTNVQEVVTTSRAFGALKSDGSVVVWGDSGYAGDASSLAAPLSSGVSKIVSGFFAMAALKSDGSVVAWGNSHFGGDTSSVAAQLTSGCVGLYSNKHAFVVLKSDGSAVTWGSGAGLTSPEDVTSLIDSTVTEILGSHHAFAALRADGRVVTWGDVNTGGDSRMLSSQLSSGVTSLHGGSMQFAALKSDGTALVWGMGPGQSTWGEAFSSAKSFAFSHTAVAIVFTDGTVASRGNTNDQYGADSSAVSAQLTDVDRIYGGWHASAFIAVKSNGDAVVWGHPTRGGDASGVDLCCVQAGFGGFDATAILKTDGSVVAFGESANGGNTQHPNSATDVTSGVTTIAIPPRDGELRWPGADKYGNFIHKQHRLLPGGSKVVINTNAFASLGTDGSVTTWGNTGRGGDSSSVAASLASDVVFLAGSESAFAAAKADGSVVTWGDTNNGGDQGTASSQLSGVVSLASTLSGFAALKADGSVVSWGRTLYFPSGPETFSDVVSITTSIHSFAAIKTDGSVVAWGGPSEGGSISAVAADLTSGVKSIVSSSHVMVAVKDDGSVVAWGTGFRGADIPAAVSSSLASGVDYVVAPPVYDGRAFAAIKFDGTAVMWGNFDGIGSFGYTYNNVRSVTLTSGAGAVLYQDGTVDAVGPSNMGGDASAVSGQLTGVTAIYRTARAFAAVKSDGSVVAWGASGYGGSSDFSSVAANAACCVQEIFGGAQGFAALKEDGSVVAWGGGGAGNIGSSLSSGVEYIFYSKWMDTQFAAVSSGGTVTSWSQSAPANLALWTTSTWTTTTSSTVTSTTMTTTSLLPGGSKVVINTNAFASLGTDGSVTTWGNTGRGGDSSSVAASLASDVVFLAGSESAFAAAKADGSVVTWGDTNNGGDQGTASSQLSGVVSLASTLSGFAALKADGSVVSWGRALYFPSGPETFSDVVSITTSIHSFAAIKTDGSVVAWGGPSEGGSISAAAPDFICISRRFAFARFRTQSNSGNLSNLQQLEAVAADLTSGVKSIVSSSHVMVAVKDDGSVVAWGTGFRGADIPAAVSSSLASGVDYVVAPPVYDGRAFAAIKFDGTAVMWGNFDGIGSFGYTYNNVRSVTLTSGAGAVLYQDGTVDAVGPSNMGGDASAVSGQLTGVTAIYRTARAFAAVKSDGSVVAWGASGYGGSSDFSSVAANAACCVQEIFGGAQGFAALKEDGSVVAWGGGGAGNIGSSLSSGVEYIFYSKWMDTQFAAVSSSGTVPKMQISVRQSSVLKTLLSHLKGLLPGGSKVVINTNAFASLGTDGSVTTWGNTGRGGDSSSVAASLASDVVFLAGSESAFAAAKADGSVVTWGDTNNGGDQGTASSQLSGVVSLASTLSGFAALKADGSVVSWGRTLYFPSGPETFSDVVSITTSIHSFAAIKTDGSVVAWGGPSEGGSISAVAADLTSGVKSIVSSSHVMVAVKDDGSVVAWGTGFRGADIPAAVSSSLASGVDYVVAPPVYDGRAFAAIKFDGTAVMWGNFDGIGSFGYTYNNVRSVTLTSGAGAVLYQDGTVDAVGPSNMGGDASAVSGQLTGVTAIYRTARAFAAVKSDGSVVAWGASGYGGSSDFSSVAANAACCVQEIFGGAQGFAALKEDGSVVAWGGGGAGNIGSSLSSGVEYIFYSKWMDTQFAAVSSGDVLEPICSSQSGAVDHHYDVEHEHLHDLDDHGHQNQIDHDQHHRNHLHDFNSNRNDFDQLGSHCSDVTIYVGDGIAVALYTSGYAAAWGTWYGNIDSYLESGVQSIVMGAKSFAAVKADGTVATTGQYYFSQSALEAGLGNLGVTKVVGSRWAFAALKTDGSVHSWGFADESDTSSVDISSNIVDVVPNSAGFAAIKDDGTILTWGRSGSHDPGSTDLSNVVQIVGGDWAFAALKTDGSVVTWGAGRGGDSSSVASELASGVLSIQPPRADWSQQGFVAWKAGNTAVIWGYNTDGTHIALPSQSISDVKKVEIASLSVGVLKNDGTVITAGRADDSRSFADSSSVAAQLTNVVDLVCPAYACAALKVDGTVVTWGYADWFGSRRLAGGSGGLKTDGSVVAWGRSGSQYGTDFSYPQSSTSGEVQSDVVAIYSHTVATEGGGAFVAVKQAKSMCFGPREGLELLRRLPCSFAVLAAQVSRSVQEVSMRKARAVNDVFKMLNDMTVAEINGTIPDDDPDLLLKVVTKGADGSNIGTYAYKVTDKSVEVTFETVEIELPVPFLRAMQLHTDDPIVLSLARFANASLAFQMLENLAEGSDARLVAEPLSMSFYNTQGPITQNFSADPVRLRMELLIEVDSECVFWDDTENHWSTIGMSLLESGNGTATCSVRYDQLPTLPAMEEDTEAGVESMPPRKPTLFSLVARAFGATFACSLASQIFSAEGLASLAESRDWVIRWPAIAMWVSIVAAIGLLLRARRADKEYEERLQKLLQKDTARKMLVQQAKAEFVLFAKLRQLMKLRGELQSLGARRVASESVHWSLVQAHLGVDYDFLHSLYQVSGQTALHREARSLLERFHASGIFRQLLYLYTTYCQWSRVLEPALRVTCAERGAVTICKFYSGLAVAAAFYNQGAAAGGQEGCELLETDHRARIVRSAIIAWVSGVIGLLPFLVLMPLFEKIRGQLLQSHHIIFWTFIAVYFLLCILTVCIFHSIVSYDAALDWMISALWTVSSNMLMTPIATASAVLLILNATAIDLDEHLPFEPLDDIRYKVSLKKMAVSGSTLLRQLQGYKSSEIFARWEIAGHPGNRHNFQQSSTWRDQQGVNHPGRRDAAACNSGVGVHPAQFPLGAPAGQRRASRRVLHRKRLPGHPSTLPPGAEVKGCLCQHLHRAAEFEPTGELAQKGPRQHPHERLREQCHQRHAPSQDVRRREGGVGAGRHLLRAG</sequence>
<feature type="transmembrane region" description="Helical" evidence="2">
    <location>
        <begin position="3042"/>
        <end position="3063"/>
    </location>
</feature>
<feature type="transmembrane region" description="Helical" evidence="2">
    <location>
        <begin position="605"/>
        <end position="629"/>
    </location>
</feature>
<dbReference type="PANTHER" id="PTHR45982:SF1">
    <property type="entry name" value="REGULATOR OF CHROMOSOME CONDENSATION"/>
    <property type="match status" value="1"/>
</dbReference>
<accession>A0A812IF58</accession>
<evidence type="ECO:0000313" key="4">
    <source>
        <dbReference type="Proteomes" id="UP000604046"/>
    </source>
</evidence>
<dbReference type="Gene3D" id="2.60.220.50">
    <property type="match status" value="1"/>
</dbReference>
<name>A0A812IF58_9DINO</name>
<dbReference type="InterPro" id="IPR046338">
    <property type="entry name" value="GAIN_dom_sf"/>
</dbReference>
<reference evidence="3" key="1">
    <citation type="submission" date="2021-02" db="EMBL/GenBank/DDBJ databases">
        <authorList>
            <person name="Dougan E. K."/>
            <person name="Rhodes N."/>
            <person name="Thang M."/>
            <person name="Chan C."/>
        </authorList>
    </citation>
    <scope>NUCLEOTIDE SEQUENCE</scope>
</reference>
<proteinExistence type="predicted"/>
<feature type="region of interest" description="Disordered" evidence="1">
    <location>
        <begin position="3484"/>
        <end position="3533"/>
    </location>
</feature>
<keyword evidence="2" id="KW-0472">Membrane</keyword>
<keyword evidence="2" id="KW-0812">Transmembrane</keyword>
<dbReference type="SUPFAM" id="SSF50985">
    <property type="entry name" value="RCC1/BLIP-II"/>
    <property type="match status" value="9"/>
</dbReference>
<evidence type="ECO:0000313" key="3">
    <source>
        <dbReference type="EMBL" id="CAE7033372.1"/>
    </source>
</evidence>
<feature type="compositionally biased region" description="Basic and acidic residues" evidence="1">
    <location>
        <begin position="3497"/>
        <end position="3507"/>
    </location>
</feature>
<feature type="transmembrane region" description="Helical" evidence="2">
    <location>
        <begin position="574"/>
        <end position="593"/>
    </location>
</feature>
<dbReference type="InterPro" id="IPR009091">
    <property type="entry name" value="RCC1/BLIP-II"/>
</dbReference>
<feature type="transmembrane region" description="Helical" evidence="2">
    <location>
        <begin position="3278"/>
        <end position="3303"/>
    </location>
</feature>
<dbReference type="Gene3D" id="2.130.10.30">
    <property type="entry name" value="Regulator of chromosome condensation 1/beta-lactamase-inhibitor protein II"/>
    <property type="match status" value="11"/>
</dbReference>